<name>A0A6J4V260_9BACT</name>
<reference evidence="2" key="1">
    <citation type="submission" date="2020-02" db="EMBL/GenBank/DDBJ databases">
        <authorList>
            <person name="Meier V. D."/>
        </authorList>
    </citation>
    <scope>NUCLEOTIDE SEQUENCE</scope>
    <source>
        <strain evidence="2">AVDCRST_MAG59</strain>
    </source>
</reference>
<gene>
    <name evidence="2" type="ORF">AVDCRST_MAG59-2739</name>
</gene>
<dbReference type="AlphaFoldDB" id="A0A6J4V260"/>
<evidence type="ECO:0000313" key="2">
    <source>
        <dbReference type="EMBL" id="CAA9562788.1"/>
    </source>
</evidence>
<feature type="non-terminal residue" evidence="2">
    <location>
        <position position="269"/>
    </location>
</feature>
<feature type="compositionally biased region" description="Pro residues" evidence="1">
    <location>
        <begin position="85"/>
        <end position="97"/>
    </location>
</feature>
<organism evidence="2">
    <name type="scientific">uncultured Thermomicrobiales bacterium</name>
    <dbReference type="NCBI Taxonomy" id="1645740"/>
    <lineage>
        <taxon>Bacteria</taxon>
        <taxon>Pseudomonadati</taxon>
        <taxon>Thermomicrobiota</taxon>
        <taxon>Thermomicrobia</taxon>
        <taxon>Thermomicrobiales</taxon>
        <taxon>environmental samples</taxon>
    </lineage>
</organism>
<sequence length="269" mass="28663">DRRWPTHSRPLLPRIRAGRRPAVPRGLHLGQGRRAAAPADPVRHHSQRLRRPGRDRCGATPRRGACERDAVGGTAPPGHGGDGDPVPPGGGADPPPHPGRRAPRPGRAPRRHRRPWGERRALGRAGGRPGPGREAEGTGALGARADRPGQCRRSPSRSGRRVADPRPAPVRGRTRRGPRVGRAPAPPGLPRYLRLRSEDAPADHAPSAGPGRGALGRPTRGTVGRGFGRRLRRPGAHDARLRGDHGVHPGGLPGHRRSRGRAVAGQRLV</sequence>
<dbReference type="EMBL" id="CADCWF010000175">
    <property type="protein sequence ID" value="CAA9562788.1"/>
    <property type="molecule type" value="Genomic_DNA"/>
</dbReference>
<feature type="region of interest" description="Disordered" evidence="1">
    <location>
        <begin position="1"/>
        <end position="269"/>
    </location>
</feature>
<proteinExistence type="predicted"/>
<protein>
    <submittedName>
        <fullName evidence="2">Transcriptional regulator, AraC family</fullName>
    </submittedName>
</protein>
<feature type="compositionally biased region" description="Basic and acidic residues" evidence="1">
    <location>
        <begin position="235"/>
        <end position="247"/>
    </location>
</feature>
<evidence type="ECO:0000256" key="1">
    <source>
        <dbReference type="SAM" id="MobiDB-lite"/>
    </source>
</evidence>
<feature type="compositionally biased region" description="Basic residues" evidence="1">
    <location>
        <begin position="98"/>
        <end position="114"/>
    </location>
</feature>
<accession>A0A6J4V260</accession>
<feature type="non-terminal residue" evidence="2">
    <location>
        <position position="1"/>
    </location>
</feature>